<evidence type="ECO:0000313" key="1">
    <source>
        <dbReference type="EMBL" id="JAD53931.1"/>
    </source>
</evidence>
<organism evidence="1">
    <name type="scientific">Arundo donax</name>
    <name type="common">Giant reed</name>
    <name type="synonym">Donax arundinaceus</name>
    <dbReference type="NCBI Taxonomy" id="35708"/>
    <lineage>
        <taxon>Eukaryota</taxon>
        <taxon>Viridiplantae</taxon>
        <taxon>Streptophyta</taxon>
        <taxon>Embryophyta</taxon>
        <taxon>Tracheophyta</taxon>
        <taxon>Spermatophyta</taxon>
        <taxon>Magnoliopsida</taxon>
        <taxon>Liliopsida</taxon>
        <taxon>Poales</taxon>
        <taxon>Poaceae</taxon>
        <taxon>PACMAD clade</taxon>
        <taxon>Arundinoideae</taxon>
        <taxon>Arundineae</taxon>
        <taxon>Arundo</taxon>
    </lineage>
</organism>
<sequence length="18" mass="1772">MISSSLICNSTASACGLN</sequence>
<accession>A0A0A9AS08</accession>
<reference evidence="1" key="2">
    <citation type="journal article" date="2015" name="Data Brief">
        <title>Shoot transcriptome of the giant reed, Arundo donax.</title>
        <authorList>
            <person name="Barrero R.A."/>
            <person name="Guerrero F.D."/>
            <person name="Moolhuijzen P."/>
            <person name="Goolsby J.A."/>
            <person name="Tidwell J."/>
            <person name="Bellgard S.E."/>
            <person name="Bellgard M.I."/>
        </authorList>
    </citation>
    <scope>NUCLEOTIDE SEQUENCE</scope>
    <source>
        <tissue evidence="1">Shoot tissue taken approximately 20 cm above the soil surface</tissue>
    </source>
</reference>
<name>A0A0A9AS08_ARUDO</name>
<protein>
    <submittedName>
        <fullName evidence="1">Uncharacterized protein</fullName>
    </submittedName>
</protein>
<reference evidence="1" key="1">
    <citation type="submission" date="2014-09" db="EMBL/GenBank/DDBJ databases">
        <authorList>
            <person name="Magalhaes I.L.F."/>
            <person name="Oliveira U."/>
            <person name="Santos F.R."/>
            <person name="Vidigal T.H.D.A."/>
            <person name="Brescovit A.D."/>
            <person name="Santos A.J."/>
        </authorList>
    </citation>
    <scope>NUCLEOTIDE SEQUENCE</scope>
    <source>
        <tissue evidence="1">Shoot tissue taken approximately 20 cm above the soil surface</tissue>
    </source>
</reference>
<proteinExistence type="predicted"/>
<dbReference type="AlphaFoldDB" id="A0A0A9AS08"/>
<dbReference type="EMBL" id="GBRH01243964">
    <property type="protein sequence ID" value="JAD53931.1"/>
    <property type="molecule type" value="Transcribed_RNA"/>
</dbReference>